<dbReference type="Proteomes" id="UP000288024">
    <property type="component" value="Unassembled WGS sequence"/>
</dbReference>
<feature type="transmembrane region" description="Helical" evidence="1">
    <location>
        <begin position="62"/>
        <end position="88"/>
    </location>
</feature>
<comment type="caution">
    <text evidence="2">The sequence shown here is derived from an EMBL/GenBank/DDBJ whole genome shotgun (WGS) entry which is preliminary data.</text>
</comment>
<keyword evidence="1" id="KW-1133">Transmembrane helix</keyword>
<keyword evidence="1" id="KW-0812">Transmembrane</keyword>
<name>A0A3S3SMF7_9BACI</name>
<dbReference type="EMBL" id="RZTZ01000002">
    <property type="protein sequence ID" value="RVT65665.1"/>
    <property type="molecule type" value="Genomic_DNA"/>
</dbReference>
<keyword evidence="1" id="KW-0472">Membrane</keyword>
<organism evidence="2 3">
    <name type="scientific">Niallia taxi</name>
    <dbReference type="NCBI Taxonomy" id="2499688"/>
    <lineage>
        <taxon>Bacteria</taxon>
        <taxon>Bacillati</taxon>
        <taxon>Bacillota</taxon>
        <taxon>Bacilli</taxon>
        <taxon>Bacillales</taxon>
        <taxon>Bacillaceae</taxon>
        <taxon>Niallia</taxon>
    </lineage>
</organism>
<accession>A0A3S3SMF7</accession>
<feature type="transmembrane region" description="Helical" evidence="1">
    <location>
        <begin position="33"/>
        <end position="50"/>
    </location>
</feature>
<evidence type="ECO:0000313" key="2">
    <source>
        <dbReference type="EMBL" id="RVT65665.1"/>
    </source>
</evidence>
<feature type="transmembrane region" description="Helical" evidence="1">
    <location>
        <begin position="6"/>
        <end position="21"/>
    </location>
</feature>
<evidence type="ECO:0000313" key="3">
    <source>
        <dbReference type="Proteomes" id="UP000288024"/>
    </source>
</evidence>
<dbReference type="AlphaFoldDB" id="A0A3S3SMF7"/>
<sequence>MIAIVFLTLVILLIPFMFLSKNSKKQTIERKSLLFLGYIICAAPMIYVVIDDRINDYEDANIGLGLGIFLTWGLTACVYLGWCIFSVIKAIRKANK</sequence>
<proteinExistence type="predicted"/>
<reference evidence="2 3" key="1">
    <citation type="submission" date="2019-01" db="EMBL/GenBank/DDBJ databases">
        <title>Bacillus sp. M5HDSG1-1, whole genome shotgun sequence.</title>
        <authorList>
            <person name="Tuo L."/>
        </authorList>
    </citation>
    <scope>NUCLEOTIDE SEQUENCE [LARGE SCALE GENOMIC DNA]</scope>
    <source>
        <strain evidence="2 3">M5HDSG1-1</strain>
    </source>
</reference>
<keyword evidence="3" id="KW-1185">Reference proteome</keyword>
<evidence type="ECO:0000256" key="1">
    <source>
        <dbReference type="SAM" id="Phobius"/>
    </source>
</evidence>
<dbReference type="RefSeq" id="WP_127737883.1">
    <property type="nucleotide sequence ID" value="NZ_RZTZ01000002.1"/>
</dbReference>
<gene>
    <name evidence="2" type="ORF">EM808_09295</name>
</gene>
<protein>
    <submittedName>
        <fullName evidence="2">Uncharacterized protein</fullName>
    </submittedName>
</protein>